<dbReference type="SUPFAM" id="SSF88723">
    <property type="entry name" value="PIN domain-like"/>
    <property type="match status" value="1"/>
</dbReference>
<keyword evidence="2" id="KW-0378">Hydrolase</keyword>
<organism evidence="5 6">
    <name type="scientific">Roridomyces roridus</name>
    <dbReference type="NCBI Taxonomy" id="1738132"/>
    <lineage>
        <taxon>Eukaryota</taxon>
        <taxon>Fungi</taxon>
        <taxon>Dikarya</taxon>
        <taxon>Basidiomycota</taxon>
        <taxon>Agaricomycotina</taxon>
        <taxon>Agaricomycetes</taxon>
        <taxon>Agaricomycetidae</taxon>
        <taxon>Agaricales</taxon>
        <taxon>Marasmiineae</taxon>
        <taxon>Mycenaceae</taxon>
        <taxon>Roridomyces</taxon>
    </lineage>
</organism>
<dbReference type="AlphaFoldDB" id="A0AAD7FBH4"/>
<dbReference type="GO" id="GO:0006281">
    <property type="term" value="P:DNA repair"/>
    <property type="evidence" value="ECO:0007669"/>
    <property type="project" value="UniProtKB-ARBA"/>
</dbReference>
<dbReference type="Proteomes" id="UP001221142">
    <property type="component" value="Unassembled WGS sequence"/>
</dbReference>
<keyword evidence="6" id="KW-1185">Reference proteome</keyword>
<comment type="caution">
    <text evidence="5">The sequence shown here is derived from an EMBL/GenBank/DDBJ whole genome shotgun (WGS) entry which is preliminary data.</text>
</comment>
<dbReference type="InterPro" id="IPR006085">
    <property type="entry name" value="XPG_DNA_repair_N"/>
</dbReference>
<evidence type="ECO:0000313" key="6">
    <source>
        <dbReference type="Proteomes" id="UP001221142"/>
    </source>
</evidence>
<gene>
    <name evidence="5" type="ORF">FB45DRAFT_875801</name>
</gene>
<dbReference type="SMART" id="SM00485">
    <property type="entry name" value="XPGN"/>
    <property type="match status" value="1"/>
</dbReference>
<feature type="domain" description="XPG-I" evidence="3">
    <location>
        <begin position="135"/>
        <end position="199"/>
    </location>
</feature>
<protein>
    <submittedName>
        <fullName evidence="5">PIN domain-like protein</fullName>
    </submittedName>
</protein>
<dbReference type="Gene3D" id="3.40.50.1010">
    <property type="entry name" value="5'-nuclease"/>
    <property type="match status" value="2"/>
</dbReference>
<dbReference type="PANTHER" id="PTHR11081:SF75">
    <property type="entry name" value="ENDONUCLEASE, PUTATIVE (AFU_ORTHOLOGUE AFUA_3G13260)-RELATED"/>
    <property type="match status" value="1"/>
</dbReference>
<dbReference type="InterPro" id="IPR006086">
    <property type="entry name" value="XPG-I_dom"/>
</dbReference>
<reference evidence="5" key="1">
    <citation type="submission" date="2023-03" db="EMBL/GenBank/DDBJ databases">
        <title>Massive genome expansion in bonnet fungi (Mycena s.s.) driven by repeated elements and novel gene families across ecological guilds.</title>
        <authorList>
            <consortium name="Lawrence Berkeley National Laboratory"/>
            <person name="Harder C.B."/>
            <person name="Miyauchi S."/>
            <person name="Viragh M."/>
            <person name="Kuo A."/>
            <person name="Thoen E."/>
            <person name="Andreopoulos B."/>
            <person name="Lu D."/>
            <person name="Skrede I."/>
            <person name="Drula E."/>
            <person name="Henrissat B."/>
            <person name="Morin E."/>
            <person name="Kohler A."/>
            <person name="Barry K."/>
            <person name="LaButti K."/>
            <person name="Morin E."/>
            <person name="Salamov A."/>
            <person name="Lipzen A."/>
            <person name="Mereny Z."/>
            <person name="Hegedus B."/>
            <person name="Baldrian P."/>
            <person name="Stursova M."/>
            <person name="Weitz H."/>
            <person name="Taylor A."/>
            <person name="Grigoriev I.V."/>
            <person name="Nagy L.G."/>
            <person name="Martin F."/>
            <person name="Kauserud H."/>
        </authorList>
    </citation>
    <scope>NUCLEOTIDE SEQUENCE</scope>
    <source>
        <strain evidence="5">9284</strain>
    </source>
</reference>
<feature type="domain" description="XPG N-terminal" evidence="4">
    <location>
        <begin position="1"/>
        <end position="113"/>
    </location>
</feature>
<dbReference type="SMART" id="SM00484">
    <property type="entry name" value="XPGI"/>
    <property type="match status" value="1"/>
</dbReference>
<dbReference type="Pfam" id="PF00867">
    <property type="entry name" value="XPG_I"/>
    <property type="match status" value="1"/>
</dbReference>
<dbReference type="InterPro" id="IPR029060">
    <property type="entry name" value="PIN-like_dom_sf"/>
</dbReference>
<name>A0AAD7FBH4_9AGAR</name>
<dbReference type="InterPro" id="IPR006084">
    <property type="entry name" value="XPG/Rad2"/>
</dbReference>
<accession>A0AAD7FBH4</accession>
<evidence type="ECO:0000256" key="2">
    <source>
        <dbReference type="ARBA" id="ARBA00022801"/>
    </source>
</evidence>
<dbReference type="PANTHER" id="PTHR11081">
    <property type="entry name" value="FLAP ENDONUCLEASE FAMILY MEMBER"/>
    <property type="match status" value="1"/>
</dbReference>
<dbReference type="EMBL" id="JARKIF010000035">
    <property type="protein sequence ID" value="KAJ7610446.1"/>
    <property type="molecule type" value="Genomic_DNA"/>
</dbReference>
<evidence type="ECO:0000313" key="5">
    <source>
        <dbReference type="EMBL" id="KAJ7610446.1"/>
    </source>
</evidence>
<dbReference type="CDD" id="cd09870">
    <property type="entry name" value="PIN_YEN1"/>
    <property type="match status" value="1"/>
</dbReference>
<sequence>MGISKLWEVVEDAAQKQSLLNLATNEGFKTDNRGIRGLVVGVDISIRIKAITAALRTAGILNPPPKVILERIFYQLCNFLLAPIVFVFVFDGPGRPSVKRNTRVVFREGDAELIRILKTMILDFGFFYYDASTFDAPGEAEAELAQLNANDELDAIITEDSDGLVFGARCVVRTLGYSLFSNLDIHSLTLIRPSVQHECIIYYDDAIQHTPGVSLDRDGLLLCALLLGGDYDDGLPGFGPKIAHALAACGFGRELLDSRHPKLAQNMPATFPNVFVAKLYLHPLTSKSPLFSASAPDVDSWQPKQPNISSLSSFCSEVFGWRGSKLLQKFNEVLWPGAAFKLISSPHVLYYPGQSAFAALYDWGTRAVPRPVTKVVVLKMAKLKHYHPAFPDSPPLNIYRVGVSASNFVLLAGLAAFPAMTPGLISIPEAILAVGMRDLSLETTILTLPDSDSEEAGTEDGEDDDILEIYDTDEEDLQKAHSSLKSATAGVVIDLTMD</sequence>
<keyword evidence="1" id="KW-0540">Nuclease</keyword>
<evidence type="ECO:0000256" key="1">
    <source>
        <dbReference type="ARBA" id="ARBA00022722"/>
    </source>
</evidence>
<dbReference type="InterPro" id="IPR036279">
    <property type="entry name" value="5-3_exonuclease_C_sf"/>
</dbReference>
<dbReference type="SUPFAM" id="SSF47807">
    <property type="entry name" value="5' to 3' exonuclease, C-terminal subdomain"/>
    <property type="match status" value="1"/>
</dbReference>
<dbReference type="GO" id="GO:0017108">
    <property type="term" value="F:5'-flap endonuclease activity"/>
    <property type="evidence" value="ECO:0007669"/>
    <property type="project" value="TreeGrafter"/>
</dbReference>
<evidence type="ECO:0000259" key="3">
    <source>
        <dbReference type="SMART" id="SM00484"/>
    </source>
</evidence>
<evidence type="ECO:0000259" key="4">
    <source>
        <dbReference type="SMART" id="SM00485"/>
    </source>
</evidence>
<dbReference type="PRINTS" id="PR00853">
    <property type="entry name" value="XPGRADSUPER"/>
</dbReference>
<proteinExistence type="predicted"/>